<organism evidence="10">
    <name type="scientific">mine drainage metagenome</name>
    <dbReference type="NCBI Taxonomy" id="410659"/>
    <lineage>
        <taxon>unclassified sequences</taxon>
        <taxon>metagenomes</taxon>
        <taxon>ecological metagenomes</taxon>
    </lineage>
</organism>
<reference evidence="10" key="1">
    <citation type="submission" date="2009-10" db="EMBL/GenBank/DDBJ databases">
        <title>Diversity of trophic interactions inside an arsenic-rich microbial ecosystem.</title>
        <authorList>
            <person name="Bertin P.N."/>
            <person name="Heinrich-Salmeron A."/>
            <person name="Pelletier E."/>
            <person name="Goulhen-Chollet F."/>
            <person name="Arsene-Ploetze F."/>
            <person name="Gallien S."/>
            <person name="Calteau A."/>
            <person name="Vallenet D."/>
            <person name="Casiot C."/>
            <person name="Chane-Woon-Ming B."/>
            <person name="Giloteaux L."/>
            <person name="Barakat M."/>
            <person name="Bonnefoy V."/>
            <person name="Bruneel O."/>
            <person name="Chandler M."/>
            <person name="Cleiss J."/>
            <person name="Duran R."/>
            <person name="Elbaz-Poulichet F."/>
            <person name="Fonknechten N."/>
            <person name="Lauga B."/>
            <person name="Mornico D."/>
            <person name="Ortet P."/>
            <person name="Schaeffer C."/>
            <person name="Siguier P."/>
            <person name="Alexander Thil Smith A."/>
            <person name="Van Dorsselaer A."/>
            <person name="Weissenbach J."/>
            <person name="Medigue C."/>
            <person name="Le Paslier D."/>
        </authorList>
    </citation>
    <scope>NUCLEOTIDE SEQUENCE</scope>
</reference>
<evidence type="ECO:0000256" key="6">
    <source>
        <dbReference type="ARBA" id="ARBA00022989"/>
    </source>
</evidence>
<feature type="transmembrane region" description="Helical" evidence="8">
    <location>
        <begin position="63"/>
        <end position="84"/>
    </location>
</feature>
<dbReference type="PANTHER" id="PTHR33908:SF11">
    <property type="entry name" value="MEMBRANE PROTEIN"/>
    <property type="match status" value="1"/>
</dbReference>
<dbReference type="Pfam" id="PF13231">
    <property type="entry name" value="PMT_2"/>
    <property type="match status" value="1"/>
</dbReference>
<dbReference type="GO" id="GO:0016763">
    <property type="term" value="F:pentosyltransferase activity"/>
    <property type="evidence" value="ECO:0007669"/>
    <property type="project" value="TreeGrafter"/>
</dbReference>
<dbReference type="AlphaFoldDB" id="E6PDG4"/>
<feature type="transmembrane region" description="Helical" evidence="8">
    <location>
        <begin position="270"/>
        <end position="287"/>
    </location>
</feature>
<feature type="domain" description="Glycosyltransferase RgtA/B/C/D-like" evidence="9">
    <location>
        <begin position="43"/>
        <end position="202"/>
    </location>
</feature>
<keyword evidence="7 8" id="KW-0472">Membrane</keyword>
<evidence type="ECO:0000313" key="10">
    <source>
        <dbReference type="EMBL" id="CBH74499.1"/>
    </source>
</evidence>
<evidence type="ECO:0000256" key="5">
    <source>
        <dbReference type="ARBA" id="ARBA00022692"/>
    </source>
</evidence>
<sequence>MIPALIALLTFLLHLAFAGNYGYFRDELYFIACAQHLAWGYPDQPPLVALVALLSEPFHWSLLVLRTPSAIAAAFNVLVVAALARDLGGGRFARTLAALAVAMLPAYITLGSVLTTTSFEPLTWSLVALLTLRALRAPTPAAGALLGAAVAFGTYGKYSMLLWAFALVVGIACSSQRAILRSRCALAAYAVATIALAPNLLWQAVHGWPFLEVIHADFIGRHPFNNGWQLEYHGFIANALSFTLEQIAFTNPLLAPLWIVGIVSALRTSALRFFGIAALGTFVVAIALEAKGYYVIGAYGTLLALGAVAFERAAEPLRAARGAAIVALLASTALILPLAAPVLPVDELIAYSRVLHLTGQHGSTAQLVQPLFAEEFGWRRLASDVARVYDRLPAERRARTAIYADTYADAGAIDRYGPAFDLPPAIGSQNAYWLWGMHGYDMRSVLAIGASRERELFAAYAKCTPVGTTFDRYRAVVEGPTPIFLCSHPRLPRAALWRSLRWYGA</sequence>
<keyword evidence="3" id="KW-0328">Glycosyltransferase</keyword>
<protein>
    <submittedName>
        <fullName evidence="10">Putative Glycosyl transferase, family 39</fullName>
    </submittedName>
</protein>
<keyword evidence="2" id="KW-1003">Cell membrane</keyword>
<feature type="transmembrane region" description="Helical" evidence="8">
    <location>
        <begin position="235"/>
        <end position="263"/>
    </location>
</feature>
<comment type="subcellular location">
    <subcellularLocation>
        <location evidence="1">Cell membrane</location>
        <topology evidence="1">Multi-pass membrane protein</topology>
    </subcellularLocation>
</comment>
<dbReference type="GO" id="GO:0008610">
    <property type="term" value="P:lipid biosynthetic process"/>
    <property type="evidence" value="ECO:0007669"/>
    <property type="project" value="UniProtKB-ARBA"/>
</dbReference>
<dbReference type="InterPro" id="IPR038731">
    <property type="entry name" value="RgtA/B/C-like"/>
</dbReference>
<keyword evidence="6 8" id="KW-1133">Transmembrane helix</keyword>
<keyword evidence="5 8" id="KW-0812">Transmembrane</keyword>
<dbReference type="InterPro" id="IPR050297">
    <property type="entry name" value="LipidA_mod_glycosyltrf_83"/>
</dbReference>
<evidence type="ECO:0000259" key="9">
    <source>
        <dbReference type="Pfam" id="PF13231"/>
    </source>
</evidence>
<evidence type="ECO:0000256" key="4">
    <source>
        <dbReference type="ARBA" id="ARBA00022679"/>
    </source>
</evidence>
<feature type="transmembrane region" description="Helical" evidence="8">
    <location>
        <begin position="293"/>
        <end position="310"/>
    </location>
</feature>
<keyword evidence="4 10" id="KW-0808">Transferase</keyword>
<evidence type="ECO:0000256" key="8">
    <source>
        <dbReference type="SAM" id="Phobius"/>
    </source>
</evidence>
<accession>E6PDG4</accession>
<evidence type="ECO:0000256" key="1">
    <source>
        <dbReference type="ARBA" id="ARBA00004651"/>
    </source>
</evidence>
<comment type="caution">
    <text evidence="10">The sequence shown here is derived from an EMBL/GenBank/DDBJ whole genome shotgun (WGS) entry which is preliminary data.</text>
</comment>
<name>E6PDG4_9ZZZZ</name>
<dbReference type="GO" id="GO:0005886">
    <property type="term" value="C:plasma membrane"/>
    <property type="evidence" value="ECO:0007669"/>
    <property type="project" value="UniProtKB-SubCell"/>
</dbReference>
<proteinExistence type="predicted"/>
<feature type="transmembrane region" description="Helical" evidence="8">
    <location>
        <begin position="96"/>
        <end position="119"/>
    </location>
</feature>
<dbReference type="EMBL" id="CABL01000002">
    <property type="protein sequence ID" value="CBH74499.1"/>
    <property type="molecule type" value="Genomic_DNA"/>
</dbReference>
<dbReference type="PANTHER" id="PTHR33908">
    <property type="entry name" value="MANNOSYLTRANSFERASE YKCB-RELATED"/>
    <property type="match status" value="1"/>
</dbReference>
<evidence type="ECO:0000256" key="3">
    <source>
        <dbReference type="ARBA" id="ARBA00022676"/>
    </source>
</evidence>
<feature type="transmembrane region" description="Helical" evidence="8">
    <location>
        <begin position="139"/>
        <end position="172"/>
    </location>
</feature>
<gene>
    <name evidence="10" type="ORF">CARN1_1601</name>
</gene>
<evidence type="ECO:0000256" key="7">
    <source>
        <dbReference type="ARBA" id="ARBA00023136"/>
    </source>
</evidence>
<evidence type="ECO:0000256" key="2">
    <source>
        <dbReference type="ARBA" id="ARBA00022475"/>
    </source>
</evidence>
<feature type="transmembrane region" description="Helical" evidence="8">
    <location>
        <begin position="184"/>
        <end position="202"/>
    </location>
</feature>
<feature type="transmembrane region" description="Helical" evidence="8">
    <location>
        <begin position="322"/>
        <end position="343"/>
    </location>
</feature>